<accession>E6LK66</accession>
<name>E6LK66_9FIRM</name>
<proteinExistence type="predicted"/>
<sequence length="47" mass="5655">MSRAEGSIFNHENIKIYPKRTKLHEVKHILRNDFDKDSCDQVEKEVR</sequence>
<evidence type="ECO:0000313" key="1">
    <source>
        <dbReference type="EMBL" id="EFU77706.1"/>
    </source>
</evidence>
<organism evidence="1 2">
    <name type="scientific">Lachnoanaerobaculum saburreum DSM 3986</name>
    <dbReference type="NCBI Taxonomy" id="887325"/>
    <lineage>
        <taxon>Bacteria</taxon>
        <taxon>Bacillati</taxon>
        <taxon>Bacillota</taxon>
        <taxon>Clostridia</taxon>
        <taxon>Lachnospirales</taxon>
        <taxon>Lachnospiraceae</taxon>
        <taxon>Lachnoanaerobaculum</taxon>
    </lineage>
</organism>
<gene>
    <name evidence="1" type="ORF">HMPREF0381_0351</name>
</gene>
<comment type="caution">
    <text evidence="1">The sequence shown here is derived from an EMBL/GenBank/DDBJ whole genome shotgun (WGS) entry which is preliminary data.</text>
</comment>
<protein>
    <submittedName>
        <fullName evidence="1">Uncharacterized protein</fullName>
    </submittedName>
</protein>
<dbReference type="EMBL" id="AEPW01000008">
    <property type="protein sequence ID" value="EFU77706.1"/>
    <property type="molecule type" value="Genomic_DNA"/>
</dbReference>
<dbReference type="Proteomes" id="UP000003434">
    <property type="component" value="Unassembled WGS sequence"/>
</dbReference>
<dbReference type="AlphaFoldDB" id="E6LK66"/>
<dbReference type="HOGENOM" id="CLU_3169623_0_0_9"/>
<reference evidence="1 2" key="1">
    <citation type="submission" date="2010-12" db="EMBL/GenBank/DDBJ databases">
        <authorList>
            <person name="Muzny D."/>
            <person name="Qin X."/>
            <person name="Deng J."/>
            <person name="Jiang H."/>
            <person name="Liu Y."/>
            <person name="Qu J."/>
            <person name="Song X.-Z."/>
            <person name="Zhang L."/>
            <person name="Thornton R."/>
            <person name="Coyle M."/>
            <person name="Francisco L."/>
            <person name="Jackson L."/>
            <person name="Javaid M."/>
            <person name="Korchina V."/>
            <person name="Kovar C."/>
            <person name="Mata R."/>
            <person name="Mathew T."/>
            <person name="Ngo R."/>
            <person name="Nguyen L."/>
            <person name="Nguyen N."/>
            <person name="Okwuonu G."/>
            <person name="Ongeri F."/>
            <person name="Pham C."/>
            <person name="Simmons D."/>
            <person name="Wilczek-Boney K."/>
            <person name="Hale W."/>
            <person name="Jakkamsetti A."/>
            <person name="Pham P."/>
            <person name="Ruth R."/>
            <person name="San Lucas F."/>
            <person name="Warren J."/>
            <person name="Zhang J."/>
            <person name="Zhao Z."/>
            <person name="Zhou C."/>
            <person name="Zhu D."/>
            <person name="Lee S."/>
            <person name="Bess C."/>
            <person name="Blankenburg K."/>
            <person name="Forbes L."/>
            <person name="Fu Q."/>
            <person name="Gubbala S."/>
            <person name="Hirani K."/>
            <person name="Jayaseelan J.C."/>
            <person name="Lara F."/>
            <person name="Munidasa M."/>
            <person name="Palculict T."/>
            <person name="Patil S."/>
            <person name="Pu L.-L."/>
            <person name="Saada N."/>
            <person name="Tang L."/>
            <person name="Weissenberger G."/>
            <person name="Zhu Y."/>
            <person name="Hemphill L."/>
            <person name="Shang Y."/>
            <person name="Youmans B."/>
            <person name="Ayvaz T."/>
            <person name="Ross M."/>
            <person name="Santibanez J."/>
            <person name="Aqrawi P."/>
            <person name="Gross S."/>
            <person name="Joshi V."/>
            <person name="Fowler G."/>
            <person name="Nazareth L."/>
            <person name="Reid J."/>
            <person name="Worley K."/>
            <person name="Petrosino J."/>
            <person name="Highlander S."/>
            <person name="Gibbs R."/>
        </authorList>
    </citation>
    <scope>NUCLEOTIDE SEQUENCE [LARGE SCALE GENOMIC DNA]</scope>
    <source>
        <strain evidence="1 2">DSM 3986</strain>
    </source>
</reference>
<evidence type="ECO:0000313" key="2">
    <source>
        <dbReference type="Proteomes" id="UP000003434"/>
    </source>
</evidence>